<evidence type="ECO:0000313" key="3">
    <source>
        <dbReference type="Proteomes" id="UP000762676"/>
    </source>
</evidence>
<accession>A0AAV4IHG2</accession>
<feature type="compositionally biased region" description="Basic and acidic residues" evidence="1">
    <location>
        <begin position="69"/>
        <end position="83"/>
    </location>
</feature>
<dbReference type="Proteomes" id="UP000762676">
    <property type="component" value="Unassembled WGS sequence"/>
</dbReference>
<feature type="compositionally biased region" description="Polar residues" evidence="1">
    <location>
        <begin position="56"/>
        <end position="68"/>
    </location>
</feature>
<dbReference type="AlphaFoldDB" id="A0AAV4IHG2"/>
<dbReference type="EMBL" id="BMAT01013258">
    <property type="protein sequence ID" value="GFS08588.1"/>
    <property type="molecule type" value="Genomic_DNA"/>
</dbReference>
<evidence type="ECO:0000313" key="2">
    <source>
        <dbReference type="EMBL" id="GFS08588.1"/>
    </source>
</evidence>
<reference evidence="2 3" key="1">
    <citation type="journal article" date="2021" name="Elife">
        <title>Chloroplast acquisition without the gene transfer in kleptoplastic sea slugs, Plakobranchus ocellatus.</title>
        <authorList>
            <person name="Maeda T."/>
            <person name="Takahashi S."/>
            <person name="Yoshida T."/>
            <person name="Shimamura S."/>
            <person name="Takaki Y."/>
            <person name="Nagai Y."/>
            <person name="Toyoda A."/>
            <person name="Suzuki Y."/>
            <person name="Arimoto A."/>
            <person name="Ishii H."/>
            <person name="Satoh N."/>
            <person name="Nishiyama T."/>
            <person name="Hasebe M."/>
            <person name="Maruyama T."/>
            <person name="Minagawa J."/>
            <person name="Obokata J."/>
            <person name="Shigenobu S."/>
        </authorList>
    </citation>
    <scope>NUCLEOTIDE SEQUENCE [LARGE SCALE GENOMIC DNA]</scope>
</reference>
<gene>
    <name evidence="2" type="ORF">ElyMa_006599100</name>
</gene>
<evidence type="ECO:0000256" key="1">
    <source>
        <dbReference type="SAM" id="MobiDB-lite"/>
    </source>
</evidence>
<keyword evidence="3" id="KW-1185">Reference proteome</keyword>
<feature type="region of interest" description="Disordered" evidence="1">
    <location>
        <begin position="50"/>
        <end position="87"/>
    </location>
</feature>
<organism evidence="2 3">
    <name type="scientific">Elysia marginata</name>
    <dbReference type="NCBI Taxonomy" id="1093978"/>
    <lineage>
        <taxon>Eukaryota</taxon>
        <taxon>Metazoa</taxon>
        <taxon>Spiralia</taxon>
        <taxon>Lophotrochozoa</taxon>
        <taxon>Mollusca</taxon>
        <taxon>Gastropoda</taxon>
        <taxon>Heterobranchia</taxon>
        <taxon>Euthyneura</taxon>
        <taxon>Panpulmonata</taxon>
        <taxon>Sacoglossa</taxon>
        <taxon>Placobranchoidea</taxon>
        <taxon>Plakobranchidae</taxon>
        <taxon>Elysia</taxon>
    </lineage>
</organism>
<proteinExistence type="predicted"/>
<comment type="caution">
    <text evidence="2">The sequence shown here is derived from an EMBL/GenBank/DDBJ whole genome shotgun (WGS) entry which is preliminary data.</text>
</comment>
<name>A0AAV4IHG2_9GAST</name>
<protein>
    <submittedName>
        <fullName evidence="2">Unconventional myosin-XVI</fullName>
    </submittedName>
</protein>
<sequence>MTKLLELLLQQGACTETKNCSGDRPIDIASSENIKQILLNCDHYKTERLHDAPSCPSDNAPSTANGSKQMEECLEGSKEHDGSADGSDEYLTFDDDISRNSIARRLVYVSDVWSSIKTIFTHSSIFGKLCH</sequence>